<protein>
    <submittedName>
        <fullName evidence="2">Beta-ketoacyl synthase</fullName>
    </submittedName>
</protein>
<keyword evidence="3" id="KW-1185">Reference proteome</keyword>
<accession>A0A1R3TC61</accession>
<sequence length="289" mass="31642">MDTHSVYIQSLASIYPQDKAVEGRLSASEPDYKEWIKEAGLRRRMSRIVKMGVTAGLQCLQDTSKKPEAIITATGLGCLADTEKFLQSIGSQNEELLSPTPFIQSTFNTIGAQIALLSANKTYNSTYVHRAFSFESALLDGMMQLQGGDAGSVLVGAVDELTPTVYHILERMGTWRKFPAGEGASFFLLGNKRTAQTTARIVAVDMQSGNFSREQLTQKYSGFLQTNGVADARIVSGEMFKSICGEYQTASSFGLWYACTQLSGDGFVLVTNSYLNNHTAVLIEKFTEE</sequence>
<name>A0A1R3TC61_9BACT</name>
<dbReference type="AlphaFoldDB" id="A0A1R3TC61"/>
<dbReference type="GO" id="GO:0016746">
    <property type="term" value="F:acyltransferase activity"/>
    <property type="evidence" value="ECO:0007669"/>
    <property type="project" value="InterPro"/>
</dbReference>
<dbReference type="EMBL" id="LT605205">
    <property type="protein sequence ID" value="SCD21575.1"/>
    <property type="molecule type" value="Genomic_DNA"/>
</dbReference>
<dbReference type="KEGG" id="psac:PSM36_2779"/>
<dbReference type="InterPro" id="IPR014030">
    <property type="entry name" value="Ketoacyl_synth_N"/>
</dbReference>
<dbReference type="RefSeq" id="WP_076931396.1">
    <property type="nucleotide sequence ID" value="NZ_LT605205.1"/>
</dbReference>
<evidence type="ECO:0000313" key="2">
    <source>
        <dbReference type="EMBL" id="SCD21575.1"/>
    </source>
</evidence>
<evidence type="ECO:0000259" key="1">
    <source>
        <dbReference type="Pfam" id="PF13723"/>
    </source>
</evidence>
<dbReference type="Proteomes" id="UP000187464">
    <property type="component" value="Chromosome I"/>
</dbReference>
<reference evidence="2 3" key="1">
    <citation type="submission" date="2016-08" db="EMBL/GenBank/DDBJ databases">
        <authorList>
            <person name="Seilhamer J.J."/>
        </authorList>
    </citation>
    <scope>NUCLEOTIDE SEQUENCE [LARGE SCALE GENOMIC DNA]</scope>
    <source>
        <strain evidence="2">M3/6</strain>
    </source>
</reference>
<organism evidence="2 3">
    <name type="scientific">Proteiniphilum saccharofermentans</name>
    <dbReference type="NCBI Taxonomy" id="1642647"/>
    <lineage>
        <taxon>Bacteria</taxon>
        <taxon>Pseudomonadati</taxon>
        <taxon>Bacteroidota</taxon>
        <taxon>Bacteroidia</taxon>
        <taxon>Bacteroidales</taxon>
        <taxon>Dysgonomonadaceae</taxon>
        <taxon>Proteiniphilum</taxon>
    </lineage>
</organism>
<dbReference type="SUPFAM" id="SSF53901">
    <property type="entry name" value="Thiolase-like"/>
    <property type="match status" value="1"/>
</dbReference>
<gene>
    <name evidence="2" type="ORF">PSM36_2779</name>
</gene>
<dbReference type="Gene3D" id="3.40.47.10">
    <property type="match status" value="1"/>
</dbReference>
<proteinExistence type="predicted"/>
<dbReference type="STRING" id="1642647.PSM36_2779"/>
<feature type="domain" description="Beta-ketoacyl synthase-like N-terminal" evidence="1">
    <location>
        <begin position="41"/>
        <end position="176"/>
    </location>
</feature>
<evidence type="ECO:0000313" key="3">
    <source>
        <dbReference type="Proteomes" id="UP000187464"/>
    </source>
</evidence>
<dbReference type="InterPro" id="IPR016039">
    <property type="entry name" value="Thiolase-like"/>
</dbReference>
<dbReference type="Pfam" id="PF13723">
    <property type="entry name" value="Ketoacyl-synt_2"/>
    <property type="match status" value="1"/>
</dbReference>